<reference evidence="1 2" key="1">
    <citation type="submission" date="2019-07" db="EMBL/GenBank/DDBJ databases">
        <title>WGS assembly of Gossypium mustelinum.</title>
        <authorList>
            <person name="Chen Z.J."/>
            <person name="Sreedasyam A."/>
            <person name="Ando A."/>
            <person name="Song Q."/>
            <person name="De L."/>
            <person name="Hulse-Kemp A."/>
            <person name="Ding M."/>
            <person name="Ye W."/>
            <person name="Kirkbride R."/>
            <person name="Jenkins J."/>
            <person name="Plott C."/>
            <person name="Lovell J."/>
            <person name="Lin Y.-M."/>
            <person name="Vaughn R."/>
            <person name="Liu B."/>
            <person name="Li W."/>
            <person name="Simpson S."/>
            <person name="Scheffler B."/>
            <person name="Saski C."/>
            <person name="Grover C."/>
            <person name="Hu G."/>
            <person name="Conover J."/>
            <person name="Carlson J."/>
            <person name="Shu S."/>
            <person name="Boston L."/>
            <person name="Williams M."/>
            <person name="Peterson D."/>
            <person name="Mcgee K."/>
            <person name="Jones D."/>
            <person name="Wendel J."/>
            <person name="Stelly D."/>
            <person name="Grimwood J."/>
            <person name="Schmutz J."/>
        </authorList>
    </citation>
    <scope>NUCLEOTIDE SEQUENCE [LARGE SCALE GENOMIC DNA]</scope>
    <source>
        <strain evidence="1">1408120.09</strain>
    </source>
</reference>
<protein>
    <submittedName>
        <fullName evidence="1">Uncharacterized protein</fullName>
    </submittedName>
</protein>
<sequence length="63" mass="7334">MSHITHGKKKFYGDLISMVPPILKQPPIVRKKGEKGEGEEEEEEKKGYLKVLLIRFVTNEFFD</sequence>
<dbReference type="AlphaFoldDB" id="A0A5D2ZJ51"/>
<keyword evidence="2" id="KW-1185">Reference proteome</keyword>
<name>A0A5D2ZJ51_GOSMU</name>
<proteinExistence type="predicted"/>
<dbReference type="EMBL" id="CM017640">
    <property type="protein sequence ID" value="TYJ38119.1"/>
    <property type="molecule type" value="Genomic_DNA"/>
</dbReference>
<organism evidence="1 2">
    <name type="scientific">Gossypium mustelinum</name>
    <name type="common">Cotton</name>
    <name type="synonym">Gossypium caicoense</name>
    <dbReference type="NCBI Taxonomy" id="34275"/>
    <lineage>
        <taxon>Eukaryota</taxon>
        <taxon>Viridiplantae</taxon>
        <taxon>Streptophyta</taxon>
        <taxon>Embryophyta</taxon>
        <taxon>Tracheophyta</taxon>
        <taxon>Spermatophyta</taxon>
        <taxon>Magnoliopsida</taxon>
        <taxon>eudicotyledons</taxon>
        <taxon>Gunneridae</taxon>
        <taxon>Pentapetalae</taxon>
        <taxon>rosids</taxon>
        <taxon>malvids</taxon>
        <taxon>Malvales</taxon>
        <taxon>Malvaceae</taxon>
        <taxon>Malvoideae</taxon>
        <taxon>Gossypium</taxon>
    </lineage>
</organism>
<accession>A0A5D2ZJ51</accession>
<dbReference type="Proteomes" id="UP000323597">
    <property type="component" value="Chromosome A05"/>
</dbReference>
<evidence type="ECO:0000313" key="1">
    <source>
        <dbReference type="EMBL" id="TYJ38119.1"/>
    </source>
</evidence>
<gene>
    <name evidence="1" type="ORF">E1A91_A05G421900v1</name>
</gene>
<evidence type="ECO:0000313" key="2">
    <source>
        <dbReference type="Proteomes" id="UP000323597"/>
    </source>
</evidence>